<dbReference type="GO" id="GO:0009245">
    <property type="term" value="P:lipid A biosynthetic process"/>
    <property type="evidence" value="ECO:0007669"/>
    <property type="project" value="UniProtKB-UniRule"/>
</dbReference>
<evidence type="ECO:0000256" key="9">
    <source>
        <dbReference type="ARBA" id="ARBA00022777"/>
    </source>
</evidence>
<proteinExistence type="inferred from homology"/>
<evidence type="ECO:0000256" key="3">
    <source>
        <dbReference type="ARBA" id="ARBA00012071"/>
    </source>
</evidence>
<keyword evidence="5 13" id="KW-0444">Lipid biosynthesis</keyword>
<evidence type="ECO:0000256" key="12">
    <source>
        <dbReference type="ARBA" id="ARBA00029757"/>
    </source>
</evidence>
<evidence type="ECO:0000256" key="4">
    <source>
        <dbReference type="ARBA" id="ARBA00016436"/>
    </source>
</evidence>
<feature type="binding site" evidence="13">
    <location>
        <begin position="53"/>
        <end position="60"/>
    </location>
    <ligand>
        <name>ATP</name>
        <dbReference type="ChEBI" id="CHEBI:30616"/>
    </ligand>
</feature>
<organism evidence="15 16">
    <name type="scientific">Micavibrio aeruginosavorus</name>
    <dbReference type="NCBI Taxonomy" id="349221"/>
    <lineage>
        <taxon>Bacteria</taxon>
        <taxon>Pseudomonadati</taxon>
        <taxon>Bdellovibrionota</taxon>
        <taxon>Bdellovibrionia</taxon>
        <taxon>Bdellovibrionales</taxon>
        <taxon>Pseudobdellovibrionaceae</taxon>
        <taxon>Micavibrio</taxon>
    </lineage>
</organism>
<protein>
    <recommendedName>
        <fullName evidence="4 13">Tetraacyldisaccharide 4'-kinase</fullName>
        <ecNumber evidence="3 13">2.7.1.130</ecNumber>
    </recommendedName>
    <alternativeName>
        <fullName evidence="12 13">Lipid A 4'-kinase</fullName>
    </alternativeName>
</protein>
<dbReference type="GO" id="GO:0005524">
    <property type="term" value="F:ATP binding"/>
    <property type="evidence" value="ECO:0007669"/>
    <property type="project" value="UniProtKB-UniRule"/>
</dbReference>
<keyword evidence="9 13" id="KW-0418">Kinase</keyword>
<evidence type="ECO:0000256" key="5">
    <source>
        <dbReference type="ARBA" id="ARBA00022516"/>
    </source>
</evidence>
<evidence type="ECO:0000256" key="14">
    <source>
        <dbReference type="SAM" id="Phobius"/>
    </source>
</evidence>
<keyword evidence="14" id="KW-0472">Membrane</keyword>
<keyword evidence="11 13" id="KW-0443">Lipid metabolism</keyword>
<dbReference type="GO" id="GO:0009029">
    <property type="term" value="F:lipid-A 4'-kinase activity"/>
    <property type="evidence" value="ECO:0007669"/>
    <property type="project" value="UniProtKB-UniRule"/>
</dbReference>
<keyword evidence="7 13" id="KW-0808">Transferase</keyword>
<dbReference type="EMBL" id="QFQB01000132">
    <property type="protein sequence ID" value="PZQ43754.1"/>
    <property type="molecule type" value="Genomic_DNA"/>
</dbReference>
<sequence length="314" mass="34435">MPPKAPAFWEKRSFLAWGLTPISVIYYFAHIIKTLMTRPYKSALPVICVGGVAAGGSGKTPTVHALVKIAFDKLGFINPVILTRGYGGDMEGPSVVDLSIHTYGDVGDEALLHAMHAQTIVSRDRAAGVILAEAMGADLVIMDDGLQNNSIKKRISFLVIDQIGNGFMLPAGPLREPMKDALKKCSAVILTGKAQIPTTEKPIIHAETHISSSPDKSLAYYGFAGLGRPEKFRQTLLDAGLTLSGFRSFPDHHPYDDADLNILFESAKNAQLITTEKDYTRIPAEYRDRISVLPIEYRFEEESALIKLLEKIRP</sequence>
<dbReference type="PANTHER" id="PTHR42724:SF1">
    <property type="entry name" value="TETRAACYLDISACCHARIDE 4'-KINASE, MITOCHONDRIAL-RELATED"/>
    <property type="match status" value="1"/>
</dbReference>
<dbReference type="GO" id="GO:0009244">
    <property type="term" value="P:lipopolysaccharide core region biosynthetic process"/>
    <property type="evidence" value="ECO:0007669"/>
    <property type="project" value="TreeGrafter"/>
</dbReference>
<comment type="similarity">
    <text evidence="13">Belongs to the LpxK family.</text>
</comment>
<dbReference type="GO" id="GO:0005886">
    <property type="term" value="C:plasma membrane"/>
    <property type="evidence" value="ECO:0007669"/>
    <property type="project" value="TreeGrafter"/>
</dbReference>
<dbReference type="AlphaFoldDB" id="A0A2W5MSM2"/>
<evidence type="ECO:0000256" key="7">
    <source>
        <dbReference type="ARBA" id="ARBA00022679"/>
    </source>
</evidence>
<evidence type="ECO:0000256" key="1">
    <source>
        <dbReference type="ARBA" id="ARBA00002274"/>
    </source>
</evidence>
<keyword evidence="14" id="KW-0812">Transmembrane</keyword>
<name>A0A2W5MSM2_9BACT</name>
<dbReference type="Pfam" id="PF02606">
    <property type="entry name" value="LpxK"/>
    <property type="match status" value="1"/>
</dbReference>
<accession>A0A2W5MSM2</accession>
<evidence type="ECO:0000256" key="2">
    <source>
        <dbReference type="ARBA" id="ARBA00004870"/>
    </source>
</evidence>
<keyword evidence="10 13" id="KW-0067">ATP-binding</keyword>
<evidence type="ECO:0000256" key="11">
    <source>
        <dbReference type="ARBA" id="ARBA00023098"/>
    </source>
</evidence>
<dbReference type="EC" id="2.7.1.130" evidence="3 13"/>
<evidence type="ECO:0000313" key="15">
    <source>
        <dbReference type="EMBL" id="PZQ43754.1"/>
    </source>
</evidence>
<keyword evidence="6 13" id="KW-0441">Lipid A biosynthesis</keyword>
<comment type="pathway">
    <text evidence="2 13">Glycolipid biosynthesis; lipid IV(A) biosynthesis; lipid IV(A) from (3R)-3-hydroxytetradecanoyl-[acyl-carrier-protein] and UDP-N-acetyl-alpha-D-glucosamine: step 6/6.</text>
</comment>
<dbReference type="PANTHER" id="PTHR42724">
    <property type="entry name" value="TETRAACYLDISACCHARIDE 4'-KINASE"/>
    <property type="match status" value="1"/>
</dbReference>
<keyword evidence="14" id="KW-1133">Transmembrane helix</keyword>
<evidence type="ECO:0000256" key="13">
    <source>
        <dbReference type="HAMAP-Rule" id="MF_00409"/>
    </source>
</evidence>
<evidence type="ECO:0000256" key="8">
    <source>
        <dbReference type="ARBA" id="ARBA00022741"/>
    </source>
</evidence>
<comment type="catalytic activity">
    <reaction evidence="13">
        <text>a lipid A disaccharide + ATP = a lipid IVA + ADP + H(+)</text>
        <dbReference type="Rhea" id="RHEA:67840"/>
        <dbReference type="ChEBI" id="CHEBI:15378"/>
        <dbReference type="ChEBI" id="CHEBI:30616"/>
        <dbReference type="ChEBI" id="CHEBI:176343"/>
        <dbReference type="ChEBI" id="CHEBI:176425"/>
        <dbReference type="ChEBI" id="CHEBI:456216"/>
        <dbReference type="EC" id="2.7.1.130"/>
    </reaction>
</comment>
<evidence type="ECO:0000256" key="6">
    <source>
        <dbReference type="ARBA" id="ARBA00022556"/>
    </source>
</evidence>
<dbReference type="Proteomes" id="UP000249417">
    <property type="component" value="Unassembled WGS sequence"/>
</dbReference>
<dbReference type="InterPro" id="IPR003758">
    <property type="entry name" value="LpxK"/>
</dbReference>
<dbReference type="NCBIfam" id="TIGR00682">
    <property type="entry name" value="lpxK"/>
    <property type="match status" value="1"/>
</dbReference>
<evidence type="ECO:0000313" key="16">
    <source>
        <dbReference type="Proteomes" id="UP000249417"/>
    </source>
</evidence>
<dbReference type="UniPathway" id="UPA00359">
    <property type="reaction ID" value="UER00482"/>
</dbReference>
<gene>
    <name evidence="13 15" type="primary">lpxK</name>
    <name evidence="15" type="ORF">DI551_11505</name>
</gene>
<dbReference type="HAMAP" id="MF_00409">
    <property type="entry name" value="LpxK"/>
    <property type="match status" value="1"/>
</dbReference>
<evidence type="ECO:0000256" key="10">
    <source>
        <dbReference type="ARBA" id="ARBA00022840"/>
    </source>
</evidence>
<comment type="caution">
    <text evidence="15">The sequence shown here is derived from an EMBL/GenBank/DDBJ whole genome shotgun (WGS) entry which is preliminary data.</text>
</comment>
<keyword evidence="8 13" id="KW-0547">Nucleotide-binding</keyword>
<feature type="transmembrane region" description="Helical" evidence="14">
    <location>
        <begin position="14"/>
        <end position="32"/>
    </location>
</feature>
<comment type="function">
    <text evidence="1 13">Transfers the gamma-phosphate of ATP to the 4'-position of a tetraacyldisaccharide 1-phosphate intermediate (termed DS-1-P) to form tetraacyldisaccharide 1,4'-bis-phosphate (lipid IVA).</text>
</comment>
<reference evidence="15 16" key="1">
    <citation type="submission" date="2017-08" db="EMBL/GenBank/DDBJ databases">
        <title>Infants hospitalized years apart are colonized by the same room-sourced microbial strains.</title>
        <authorList>
            <person name="Brooks B."/>
            <person name="Olm M.R."/>
            <person name="Firek B.A."/>
            <person name="Baker R."/>
            <person name="Thomas B.C."/>
            <person name="Morowitz M.J."/>
            <person name="Banfield J.F."/>
        </authorList>
    </citation>
    <scope>NUCLEOTIDE SEQUENCE [LARGE SCALE GENOMIC DNA]</scope>
    <source>
        <strain evidence="15">S2_005_002_R2_29</strain>
    </source>
</reference>